<protein>
    <submittedName>
        <fullName evidence="1">Uncharacterized protein</fullName>
    </submittedName>
</protein>
<dbReference type="AlphaFoldDB" id="A0A6G1WUJ5"/>
<reference evidence="1" key="1">
    <citation type="journal article" date="2013" name="Genome Biol.">
        <title>Comparative genomics of the core and accessory genomes of 48 Sinorhizobium strains comprising five genospecies.</title>
        <authorList>
            <person name="Sugawara M."/>
            <person name="Epstein B."/>
            <person name="Badgley B.D."/>
            <person name="Unno T."/>
            <person name="Xu L."/>
            <person name="Reese J."/>
            <person name="Gyaneshwar P."/>
            <person name="Denny R."/>
            <person name="Mudge J."/>
            <person name="Bharti A.K."/>
            <person name="Farmer A.D."/>
            <person name="May G.D."/>
            <person name="Woodward J.E."/>
            <person name="Medigue C."/>
            <person name="Vallenet D."/>
            <person name="Lajus A."/>
            <person name="Rouy Z."/>
            <person name="Martinez-Vaz B."/>
            <person name="Tiffin P."/>
            <person name="Young N.D."/>
            <person name="Sadowsky M.J."/>
        </authorList>
    </citation>
    <scope>NUCLEOTIDE SEQUENCE</scope>
    <source>
        <strain evidence="1">M1</strain>
    </source>
</reference>
<proteinExistence type="predicted"/>
<comment type="caution">
    <text evidence="1">The sequence shown here is derived from an EMBL/GenBank/DDBJ whole genome shotgun (WGS) entry which is preliminary data.</text>
</comment>
<dbReference type="RefSeq" id="WP_153414199.1">
    <property type="nucleotide sequence ID" value="NZ_WISB01000205.1"/>
</dbReference>
<organism evidence="1">
    <name type="scientific">Sinorhizobium medicae</name>
    <dbReference type="NCBI Taxonomy" id="110321"/>
    <lineage>
        <taxon>Bacteria</taxon>
        <taxon>Pseudomonadati</taxon>
        <taxon>Pseudomonadota</taxon>
        <taxon>Alphaproteobacteria</taxon>
        <taxon>Hyphomicrobiales</taxon>
        <taxon>Rhizobiaceae</taxon>
        <taxon>Sinorhizobium/Ensifer group</taxon>
        <taxon>Sinorhizobium</taxon>
    </lineage>
</organism>
<gene>
    <name evidence="1" type="ORF">GHJ91_31355</name>
</gene>
<sequence length="125" mass="13949">MIHPILGQLMTSLPVRLDMFICRCVSETINFFASGLSRFNAGQDDCFTISVGGRANIEVPEGYETILTYYERTNPEAFSLLFDPEEDLKEEEKWIASRAQALGLPVVTIGNSNAYPVDLIKTRLG</sequence>
<dbReference type="EMBL" id="WISB01000205">
    <property type="protein sequence ID" value="MQW73428.1"/>
    <property type="molecule type" value="Genomic_DNA"/>
</dbReference>
<accession>A0A6G1WUJ5</accession>
<name>A0A6G1WUJ5_9HYPH</name>
<evidence type="ECO:0000313" key="1">
    <source>
        <dbReference type="EMBL" id="MQW73428.1"/>
    </source>
</evidence>